<accession>A0A836GDU6</accession>
<evidence type="ECO:0000259" key="2">
    <source>
        <dbReference type="Pfam" id="PF03719"/>
    </source>
</evidence>
<keyword evidence="4" id="KW-1185">Reference proteome</keyword>
<evidence type="ECO:0000259" key="1">
    <source>
        <dbReference type="Pfam" id="PF00333"/>
    </source>
</evidence>
<gene>
    <name evidence="3" type="ORF">CUR178_00187</name>
</gene>
<evidence type="ECO:0008006" key="5">
    <source>
        <dbReference type="Google" id="ProtNLM"/>
    </source>
</evidence>
<sequence>MLCPTCRVAKNLTSFAAKGTMRGGIPRIYYTWMKPGSATRRRFEKMRNPFVNLETGTSLYFRDTRDSAEAVAHAADSKGLKGMDNGVDLYNEYKIVPDLYPEGFQWKHKLNTEYNQWRSNTWLTPELIPQEHRGRFLCNFQLNIVAYDMRVVKFSPKDHRQWIYCVLYVGSGKGIAGFGRAVAPSTQEARSEAIREAFANIIAVDLEQEGPMYPVRVNADGARVLLYPARRIVANFRVADILCAFGFQNAGCKINLKASNNPKAPTHTVEGVFEAVKALRSVSEIAASRGKVPHSLVYNMYPYLEEMRRRKGMMAMHPPGKDGIFMPDRVVDNRMPDHLKKGYYDDVYWKDFFAGSKEQLNEPKMGLRGDELRAQLEESQGRTVKRSKRRTLDDVLRRLGKTSKDLGALQVVNPRLDAKLPTHVKCNYLLH</sequence>
<dbReference type="InterPro" id="IPR013810">
    <property type="entry name" value="Ribosomal_uS5_N"/>
</dbReference>
<dbReference type="EMBL" id="JAFHKP010000036">
    <property type="protein sequence ID" value="KAG5465482.1"/>
    <property type="molecule type" value="Genomic_DNA"/>
</dbReference>
<dbReference type="Gene3D" id="3.30.160.20">
    <property type="match status" value="1"/>
</dbReference>
<dbReference type="KEGG" id="lenr:94167488"/>
<comment type="caution">
    <text evidence="3">The sequence shown here is derived from an EMBL/GenBank/DDBJ whole genome shotgun (WGS) entry which is preliminary data.</text>
</comment>
<dbReference type="SUPFAM" id="SSF54768">
    <property type="entry name" value="dsRNA-binding domain-like"/>
    <property type="match status" value="1"/>
</dbReference>
<dbReference type="RefSeq" id="XP_067688081.1">
    <property type="nucleotide sequence ID" value="XM_067831978.1"/>
</dbReference>
<dbReference type="InterPro" id="IPR005324">
    <property type="entry name" value="Ribosomal_uS5_C"/>
</dbReference>
<proteinExistence type="predicted"/>
<protein>
    <recommendedName>
        <fullName evidence="5">Ribosomal protein S5 C-terminal domain-containing protein</fullName>
    </recommendedName>
</protein>
<dbReference type="GO" id="GO:0006412">
    <property type="term" value="P:translation"/>
    <property type="evidence" value="ECO:0007669"/>
    <property type="project" value="InterPro"/>
</dbReference>
<feature type="domain" description="Small ribosomal subunit protein uS5 C-terminal" evidence="2">
    <location>
        <begin position="220"/>
        <end position="289"/>
    </location>
</feature>
<dbReference type="AlphaFoldDB" id="A0A836GDU6"/>
<dbReference type="Pfam" id="PF00333">
    <property type="entry name" value="Ribosomal_S5"/>
    <property type="match status" value="1"/>
</dbReference>
<dbReference type="Proteomes" id="UP000674179">
    <property type="component" value="Chromosome 36"/>
</dbReference>
<evidence type="ECO:0000313" key="4">
    <source>
        <dbReference type="Proteomes" id="UP000674179"/>
    </source>
</evidence>
<dbReference type="GO" id="GO:0003735">
    <property type="term" value="F:structural constituent of ribosome"/>
    <property type="evidence" value="ECO:0007669"/>
    <property type="project" value="InterPro"/>
</dbReference>
<dbReference type="GO" id="GO:0003723">
    <property type="term" value="F:RNA binding"/>
    <property type="evidence" value="ECO:0007669"/>
    <property type="project" value="InterPro"/>
</dbReference>
<reference evidence="3 4" key="1">
    <citation type="submission" date="2021-02" db="EMBL/GenBank/DDBJ databases">
        <title>Leishmania (Mundinia) enrietti genome sequencing and assembly.</title>
        <authorList>
            <person name="Almutairi H."/>
            <person name="Gatherer D."/>
        </authorList>
    </citation>
    <scope>NUCLEOTIDE SEQUENCE [LARGE SCALE GENOMIC DNA]</scope>
    <source>
        <strain evidence="3">CUR178</strain>
    </source>
</reference>
<organism evidence="3 4">
    <name type="scientific">Leishmania enriettii</name>
    <dbReference type="NCBI Taxonomy" id="5663"/>
    <lineage>
        <taxon>Eukaryota</taxon>
        <taxon>Discoba</taxon>
        <taxon>Euglenozoa</taxon>
        <taxon>Kinetoplastea</taxon>
        <taxon>Metakinetoplastina</taxon>
        <taxon>Trypanosomatida</taxon>
        <taxon>Trypanosomatidae</taxon>
        <taxon>Leishmaniinae</taxon>
        <taxon>Leishmania</taxon>
    </lineage>
</organism>
<dbReference type="Pfam" id="PF03719">
    <property type="entry name" value="Ribosomal_S5_C"/>
    <property type="match status" value="1"/>
</dbReference>
<dbReference type="OrthoDB" id="268449at2759"/>
<dbReference type="GeneID" id="94167488"/>
<feature type="domain" description="S5 DRBM" evidence="1">
    <location>
        <begin position="149"/>
        <end position="204"/>
    </location>
</feature>
<evidence type="ECO:0000313" key="3">
    <source>
        <dbReference type="EMBL" id="KAG5465482.1"/>
    </source>
</evidence>
<name>A0A836GDU6_LEIEN</name>
<dbReference type="GO" id="GO:0005840">
    <property type="term" value="C:ribosome"/>
    <property type="evidence" value="ECO:0007669"/>
    <property type="project" value="InterPro"/>
</dbReference>